<evidence type="ECO:0000313" key="2">
    <source>
        <dbReference type="EMBL" id="KAK7360878.1"/>
    </source>
</evidence>
<feature type="region of interest" description="Disordered" evidence="1">
    <location>
        <begin position="106"/>
        <end position="125"/>
    </location>
</feature>
<dbReference type="EMBL" id="JAYMYQ010000001">
    <property type="protein sequence ID" value="KAK7360878.1"/>
    <property type="molecule type" value="Genomic_DNA"/>
</dbReference>
<dbReference type="AlphaFoldDB" id="A0AAN9N0A1"/>
<gene>
    <name evidence="2" type="ORF">VNO77_02895</name>
</gene>
<dbReference type="Proteomes" id="UP001367508">
    <property type="component" value="Unassembled WGS sequence"/>
</dbReference>
<reference evidence="2 3" key="1">
    <citation type="submission" date="2024-01" db="EMBL/GenBank/DDBJ databases">
        <title>The genomes of 5 underutilized Papilionoideae crops provide insights into root nodulation and disease resistanc.</title>
        <authorList>
            <person name="Jiang F."/>
        </authorList>
    </citation>
    <scope>NUCLEOTIDE SEQUENCE [LARGE SCALE GENOMIC DNA]</scope>
    <source>
        <strain evidence="2">LVBAO_FW01</strain>
        <tissue evidence="2">Leaves</tissue>
    </source>
</reference>
<evidence type="ECO:0000256" key="1">
    <source>
        <dbReference type="SAM" id="MobiDB-lite"/>
    </source>
</evidence>
<protein>
    <submittedName>
        <fullName evidence="2">Uncharacterized protein</fullName>
    </submittedName>
</protein>
<keyword evidence="3" id="KW-1185">Reference proteome</keyword>
<feature type="compositionally biased region" description="Low complexity" evidence="1">
    <location>
        <begin position="106"/>
        <end position="116"/>
    </location>
</feature>
<evidence type="ECO:0000313" key="3">
    <source>
        <dbReference type="Proteomes" id="UP001367508"/>
    </source>
</evidence>
<sequence>MPSNCKISPLIIRDVRRVDKDAPYTIHSVRCRSRNDPIACKATLVSIRCICMGTTPTARNLTLIEPYSIPAVRIHQLHPIKGPTQMLLTILPMVPKVVNPFCSIRSSSQGKGWSSSLHQQPNSAY</sequence>
<organism evidence="2 3">
    <name type="scientific">Canavalia gladiata</name>
    <name type="common">Sword bean</name>
    <name type="synonym">Dolichos gladiatus</name>
    <dbReference type="NCBI Taxonomy" id="3824"/>
    <lineage>
        <taxon>Eukaryota</taxon>
        <taxon>Viridiplantae</taxon>
        <taxon>Streptophyta</taxon>
        <taxon>Embryophyta</taxon>
        <taxon>Tracheophyta</taxon>
        <taxon>Spermatophyta</taxon>
        <taxon>Magnoliopsida</taxon>
        <taxon>eudicotyledons</taxon>
        <taxon>Gunneridae</taxon>
        <taxon>Pentapetalae</taxon>
        <taxon>rosids</taxon>
        <taxon>fabids</taxon>
        <taxon>Fabales</taxon>
        <taxon>Fabaceae</taxon>
        <taxon>Papilionoideae</taxon>
        <taxon>50 kb inversion clade</taxon>
        <taxon>NPAAA clade</taxon>
        <taxon>indigoferoid/millettioid clade</taxon>
        <taxon>Phaseoleae</taxon>
        <taxon>Canavalia</taxon>
    </lineage>
</organism>
<proteinExistence type="predicted"/>
<comment type="caution">
    <text evidence="2">The sequence shown here is derived from an EMBL/GenBank/DDBJ whole genome shotgun (WGS) entry which is preliminary data.</text>
</comment>
<name>A0AAN9N0A1_CANGL</name>
<accession>A0AAN9N0A1</accession>